<dbReference type="Pfam" id="PF00856">
    <property type="entry name" value="SET"/>
    <property type="match status" value="1"/>
</dbReference>
<dbReference type="PANTHER" id="PTHR13271">
    <property type="entry name" value="UNCHARACTERIZED PUTATIVE METHYLTRANSFERASE"/>
    <property type="match status" value="1"/>
</dbReference>
<name>A0A7S4K8Q6_9STRA</name>
<organism evidence="3">
    <name type="scientific">Odontella aurita</name>
    <dbReference type="NCBI Taxonomy" id="265563"/>
    <lineage>
        <taxon>Eukaryota</taxon>
        <taxon>Sar</taxon>
        <taxon>Stramenopiles</taxon>
        <taxon>Ochrophyta</taxon>
        <taxon>Bacillariophyta</taxon>
        <taxon>Mediophyceae</taxon>
        <taxon>Biddulphiophycidae</taxon>
        <taxon>Eupodiscales</taxon>
        <taxon>Odontellaceae</taxon>
        <taxon>Odontella</taxon>
    </lineage>
</organism>
<keyword evidence="1" id="KW-0732">Signal</keyword>
<feature type="signal peptide" evidence="1">
    <location>
        <begin position="1"/>
        <end position="21"/>
    </location>
</feature>
<dbReference type="InterPro" id="IPR046341">
    <property type="entry name" value="SET_dom_sf"/>
</dbReference>
<evidence type="ECO:0000256" key="1">
    <source>
        <dbReference type="SAM" id="SignalP"/>
    </source>
</evidence>
<dbReference type="CDD" id="cd10527">
    <property type="entry name" value="SET_LSMT"/>
    <property type="match status" value="1"/>
</dbReference>
<dbReference type="InterPro" id="IPR050600">
    <property type="entry name" value="SETD3_SETD6_MTase"/>
</dbReference>
<reference evidence="3" key="1">
    <citation type="submission" date="2021-01" db="EMBL/GenBank/DDBJ databases">
        <authorList>
            <person name="Corre E."/>
            <person name="Pelletier E."/>
            <person name="Niang G."/>
            <person name="Scheremetjew M."/>
            <person name="Finn R."/>
            <person name="Kale V."/>
            <person name="Holt S."/>
            <person name="Cochrane G."/>
            <person name="Meng A."/>
            <person name="Brown T."/>
            <person name="Cohen L."/>
        </authorList>
    </citation>
    <scope>NUCLEOTIDE SEQUENCE</scope>
    <source>
        <strain evidence="3">Isolate 1302-5</strain>
    </source>
</reference>
<accession>A0A7S4K8Q6</accession>
<proteinExistence type="predicted"/>
<dbReference type="SUPFAM" id="SSF82199">
    <property type="entry name" value="SET domain"/>
    <property type="match status" value="1"/>
</dbReference>
<dbReference type="InterPro" id="IPR001214">
    <property type="entry name" value="SET_dom"/>
</dbReference>
<gene>
    <name evidence="3" type="ORF">OAUR00152_LOCUS41118</name>
</gene>
<sequence>MWPTFLALAGGLLAGARVTLGFQSIASQQPTSGFRAPSSASPVVTLSATIAIDENVERDVYSMEEWAANCGVQRAEGFQLISEDGGNDFGVMAALDLPAGSPVLFVPSQMILSSNAEEYGEQLALAEDQLGQAGLGGKIPLFRLFIKVLAEYKKGDQSPYHPWLNSLPRRYNNGASMTYACFDCLPPYVALLSKNERVTFKNFHKVIHLVPFLDDNIVANRHLIKFAYNVAVTRSFDVDGEKRIVPMADMFNHGAETEVDISYDEVGNCIVYASRDVPAGSSLRISLGDSTNPSPLFAKYGFLDESSRGTFCKLMHLKEEMRDLRMGFSDLLFYNNGDISEEVWDVVLYSILAAERNIQEGFYQACMSGDGETKNAYHRQYFPYTLEALRKHVDGTLKVLDTLSERANSYDRSTHPRIPVILKHNTFVKGTFLKVSEKLNAMASELDDSES</sequence>
<evidence type="ECO:0000313" key="3">
    <source>
        <dbReference type="EMBL" id="CAE2287308.1"/>
    </source>
</evidence>
<dbReference type="AlphaFoldDB" id="A0A7S4K8Q6"/>
<dbReference type="PANTHER" id="PTHR13271:SF137">
    <property type="entry name" value="SET DOMAIN-CONTAINING PROTEIN"/>
    <property type="match status" value="1"/>
</dbReference>
<evidence type="ECO:0000259" key="2">
    <source>
        <dbReference type="Pfam" id="PF00856"/>
    </source>
</evidence>
<dbReference type="EMBL" id="HBKQ01060244">
    <property type="protein sequence ID" value="CAE2287308.1"/>
    <property type="molecule type" value="Transcribed_RNA"/>
</dbReference>
<dbReference type="GO" id="GO:0016279">
    <property type="term" value="F:protein-lysine N-methyltransferase activity"/>
    <property type="evidence" value="ECO:0007669"/>
    <property type="project" value="TreeGrafter"/>
</dbReference>
<feature type="chain" id="PRO_5030925382" description="SET domain-containing protein" evidence="1">
    <location>
        <begin position="22"/>
        <end position="451"/>
    </location>
</feature>
<feature type="domain" description="SET" evidence="2">
    <location>
        <begin position="89"/>
        <end position="285"/>
    </location>
</feature>
<dbReference type="Gene3D" id="3.90.1410.10">
    <property type="entry name" value="set domain protein methyltransferase, domain 1"/>
    <property type="match status" value="1"/>
</dbReference>
<protein>
    <recommendedName>
        <fullName evidence="2">SET domain-containing protein</fullName>
    </recommendedName>
</protein>